<name>A0A5D2XNQ0_GOSMU</name>
<evidence type="ECO:0000313" key="2">
    <source>
        <dbReference type="Proteomes" id="UP000323597"/>
    </source>
</evidence>
<dbReference type="Proteomes" id="UP000323597">
    <property type="component" value="Chromosome A10"/>
</dbReference>
<dbReference type="EMBL" id="CM017645">
    <property type="protein sequence ID" value="TYJ15658.1"/>
    <property type="molecule type" value="Genomic_DNA"/>
</dbReference>
<gene>
    <name evidence="1" type="ORF">E1A91_A10G198300v1</name>
</gene>
<evidence type="ECO:0000313" key="1">
    <source>
        <dbReference type="EMBL" id="TYJ15658.1"/>
    </source>
</evidence>
<sequence length="32" mass="3274">MISRNPSSSINVTACKHTLISATAGSATFSYG</sequence>
<proteinExistence type="predicted"/>
<dbReference type="AlphaFoldDB" id="A0A5D2XNQ0"/>
<organism evidence="1 2">
    <name type="scientific">Gossypium mustelinum</name>
    <name type="common">Cotton</name>
    <name type="synonym">Gossypium caicoense</name>
    <dbReference type="NCBI Taxonomy" id="34275"/>
    <lineage>
        <taxon>Eukaryota</taxon>
        <taxon>Viridiplantae</taxon>
        <taxon>Streptophyta</taxon>
        <taxon>Embryophyta</taxon>
        <taxon>Tracheophyta</taxon>
        <taxon>Spermatophyta</taxon>
        <taxon>Magnoliopsida</taxon>
        <taxon>eudicotyledons</taxon>
        <taxon>Gunneridae</taxon>
        <taxon>Pentapetalae</taxon>
        <taxon>rosids</taxon>
        <taxon>malvids</taxon>
        <taxon>Malvales</taxon>
        <taxon>Malvaceae</taxon>
        <taxon>Malvoideae</taxon>
        <taxon>Gossypium</taxon>
    </lineage>
</organism>
<protein>
    <submittedName>
        <fullName evidence="1">Uncharacterized protein</fullName>
    </submittedName>
</protein>
<accession>A0A5D2XNQ0</accession>
<reference evidence="1 2" key="1">
    <citation type="submission" date="2019-07" db="EMBL/GenBank/DDBJ databases">
        <title>WGS assembly of Gossypium mustelinum.</title>
        <authorList>
            <person name="Chen Z.J."/>
            <person name="Sreedasyam A."/>
            <person name="Ando A."/>
            <person name="Song Q."/>
            <person name="De L."/>
            <person name="Hulse-Kemp A."/>
            <person name="Ding M."/>
            <person name="Ye W."/>
            <person name="Kirkbride R."/>
            <person name="Jenkins J."/>
            <person name="Plott C."/>
            <person name="Lovell J."/>
            <person name="Lin Y.-M."/>
            <person name="Vaughn R."/>
            <person name="Liu B."/>
            <person name="Li W."/>
            <person name="Simpson S."/>
            <person name="Scheffler B."/>
            <person name="Saski C."/>
            <person name="Grover C."/>
            <person name="Hu G."/>
            <person name="Conover J."/>
            <person name="Carlson J."/>
            <person name="Shu S."/>
            <person name="Boston L."/>
            <person name="Williams M."/>
            <person name="Peterson D."/>
            <person name="Mcgee K."/>
            <person name="Jones D."/>
            <person name="Wendel J."/>
            <person name="Stelly D."/>
            <person name="Grimwood J."/>
            <person name="Schmutz J."/>
        </authorList>
    </citation>
    <scope>NUCLEOTIDE SEQUENCE [LARGE SCALE GENOMIC DNA]</scope>
    <source>
        <strain evidence="1">1408120.09</strain>
    </source>
</reference>
<keyword evidence="2" id="KW-1185">Reference proteome</keyword>